<keyword evidence="6" id="KW-0206">Cytoskeleton</keyword>
<keyword evidence="3" id="KW-0813">Transport</keyword>
<dbReference type="GO" id="GO:0030705">
    <property type="term" value="P:cytoskeleton-dependent intracellular transport"/>
    <property type="evidence" value="ECO:0007669"/>
    <property type="project" value="TreeGrafter"/>
</dbReference>
<name>A0A1A7XRI6_9TELE</name>
<evidence type="ECO:0000313" key="8">
    <source>
        <dbReference type="EMBL" id="SBP20717.1"/>
    </source>
</evidence>
<dbReference type="InterPro" id="IPR007882">
    <property type="entry name" value="MAP6"/>
</dbReference>
<dbReference type="GO" id="GO:0008017">
    <property type="term" value="F:microtubule binding"/>
    <property type="evidence" value="ECO:0007669"/>
    <property type="project" value="InterPro"/>
</dbReference>
<evidence type="ECO:0000256" key="6">
    <source>
        <dbReference type="ARBA" id="ARBA00023212"/>
    </source>
</evidence>
<accession>A0A1A7XRI6</accession>
<keyword evidence="4" id="KW-0963">Cytoplasm</keyword>
<organism evidence="8">
    <name type="scientific">Iconisemion striatum</name>
    <dbReference type="NCBI Taxonomy" id="60296"/>
    <lineage>
        <taxon>Eukaryota</taxon>
        <taxon>Metazoa</taxon>
        <taxon>Chordata</taxon>
        <taxon>Craniata</taxon>
        <taxon>Vertebrata</taxon>
        <taxon>Euteleostomi</taxon>
        <taxon>Actinopterygii</taxon>
        <taxon>Neopterygii</taxon>
        <taxon>Teleostei</taxon>
        <taxon>Neoteleostei</taxon>
        <taxon>Acanthomorphata</taxon>
        <taxon>Ovalentaria</taxon>
        <taxon>Atherinomorphae</taxon>
        <taxon>Cyprinodontiformes</taxon>
        <taxon>Nothobranchiidae</taxon>
        <taxon>Iconisemion</taxon>
    </lineage>
</organism>
<sequence>MAWPCISRACCMARFWNQLDKADIAVPLVFTKYTDVSEMQHVQLQPQLQPAQARVAIETQPPRVERSAAKAARGPSRCVSEERVCSSVMREDFKQWKVRPQPSCKPKNQYHEPETPFNNETQYQKDFKPWPIPKRYDHPWIPKPPGEDQRLPDRFKHVKQHVADAECSVEKSAMAHKVQEKDFLQGQQRKKRPKQEGQKKVVLKVEREGRGRVMDALNRQINEEITAGSSYKTEFKAYRDVKPVKMIRAKSQYLPPDGKTSLETSYSATFKAQAPLQPVDNRAQEWRRIRSLYSEPYIDHSKQVDRYSVPRSNPKKSGPAAAGQGKPVRKTRDTQRSTPRGSRKTTSENLPENRHMGGDKEKSKEINNKLAEAKEVVLKQYHYIQLCQPIQDIGWVQTLKQHLWGCALPNHRDSRDEVLQPSHHSQGAAGGGPQLDRSKPQRSVGVVRFTLDGNHTY</sequence>
<comment type="subcellular location">
    <subcellularLocation>
        <location evidence="1">Cytoplasm</location>
        <location evidence="1">Cytoskeleton</location>
    </subcellularLocation>
</comment>
<proteinExistence type="inferred from homology"/>
<evidence type="ECO:0000256" key="2">
    <source>
        <dbReference type="ARBA" id="ARBA00005728"/>
    </source>
</evidence>
<protein>
    <submittedName>
        <fullName evidence="8">Microtubule-associated protein 6</fullName>
    </submittedName>
</protein>
<evidence type="ECO:0000256" key="3">
    <source>
        <dbReference type="ARBA" id="ARBA00022448"/>
    </source>
</evidence>
<feature type="compositionally biased region" description="Basic and acidic residues" evidence="7">
    <location>
        <begin position="351"/>
        <end position="364"/>
    </location>
</feature>
<dbReference type="GO" id="GO:0000226">
    <property type="term" value="P:microtubule cytoskeleton organization"/>
    <property type="evidence" value="ECO:0007669"/>
    <property type="project" value="InterPro"/>
</dbReference>
<dbReference type="EMBL" id="HADX01007361">
    <property type="protein sequence ID" value="SBP29593.1"/>
    <property type="molecule type" value="Transcribed_RNA"/>
</dbReference>
<gene>
    <name evidence="8" type="primary">MAP6</name>
</gene>
<evidence type="ECO:0000256" key="4">
    <source>
        <dbReference type="ARBA" id="ARBA00022490"/>
    </source>
</evidence>
<dbReference type="GO" id="GO:0005874">
    <property type="term" value="C:microtubule"/>
    <property type="evidence" value="ECO:0007669"/>
    <property type="project" value="UniProtKB-KW"/>
</dbReference>
<keyword evidence="5" id="KW-0493">Microtubule</keyword>
<feature type="region of interest" description="Disordered" evidence="7">
    <location>
        <begin position="99"/>
        <end position="131"/>
    </location>
</feature>
<reference evidence="8" key="2">
    <citation type="submission" date="2016-06" db="EMBL/GenBank/DDBJ databases">
        <title>The genome of a short-lived fish provides insights into sex chromosome evolution and the genetic control of aging.</title>
        <authorList>
            <person name="Reichwald K."/>
            <person name="Felder M."/>
            <person name="Petzold A."/>
            <person name="Koch P."/>
            <person name="Groth M."/>
            <person name="Platzer M."/>
        </authorList>
    </citation>
    <scope>NUCLEOTIDE SEQUENCE</scope>
    <source>
        <tissue evidence="8">Brain</tissue>
    </source>
</reference>
<dbReference type="PANTHER" id="PTHR14759">
    <property type="entry name" value="STOP PROTEIN"/>
    <property type="match status" value="1"/>
</dbReference>
<dbReference type="GO" id="GO:0005516">
    <property type="term" value="F:calmodulin binding"/>
    <property type="evidence" value="ECO:0007669"/>
    <property type="project" value="InterPro"/>
</dbReference>
<evidence type="ECO:0000256" key="1">
    <source>
        <dbReference type="ARBA" id="ARBA00004245"/>
    </source>
</evidence>
<dbReference type="GO" id="GO:0005798">
    <property type="term" value="C:Golgi-associated vesicle"/>
    <property type="evidence" value="ECO:0007669"/>
    <property type="project" value="TreeGrafter"/>
</dbReference>
<dbReference type="GO" id="GO:0005801">
    <property type="term" value="C:cis-Golgi network"/>
    <property type="evidence" value="ECO:0007669"/>
    <property type="project" value="TreeGrafter"/>
</dbReference>
<reference evidence="8" key="1">
    <citation type="submission" date="2016-05" db="EMBL/GenBank/DDBJ databases">
        <authorList>
            <person name="Lavstsen T."/>
            <person name="Jespersen J.S."/>
        </authorList>
    </citation>
    <scope>NUCLEOTIDE SEQUENCE</scope>
    <source>
        <tissue evidence="8">Brain</tissue>
    </source>
</reference>
<evidence type="ECO:0000256" key="5">
    <source>
        <dbReference type="ARBA" id="ARBA00022701"/>
    </source>
</evidence>
<dbReference type="EMBL" id="HADW01019317">
    <property type="protein sequence ID" value="SBP20717.1"/>
    <property type="molecule type" value="Transcribed_RNA"/>
</dbReference>
<dbReference type="AlphaFoldDB" id="A0A1A7XRI6"/>
<feature type="region of interest" description="Disordered" evidence="7">
    <location>
        <begin position="415"/>
        <end position="447"/>
    </location>
</feature>
<evidence type="ECO:0000256" key="7">
    <source>
        <dbReference type="SAM" id="MobiDB-lite"/>
    </source>
</evidence>
<dbReference type="GO" id="GO:0070507">
    <property type="term" value="P:regulation of microtubule cytoskeleton organization"/>
    <property type="evidence" value="ECO:0007669"/>
    <property type="project" value="TreeGrafter"/>
</dbReference>
<comment type="similarity">
    <text evidence="2">Belongs to the STOP family.</text>
</comment>
<feature type="region of interest" description="Disordered" evidence="7">
    <location>
        <begin position="303"/>
        <end position="364"/>
    </location>
</feature>
<dbReference type="PANTHER" id="PTHR14759:SF29">
    <property type="entry name" value="MICROTUBULE-ASSOCIATED PROTEIN 6"/>
    <property type="match status" value="1"/>
</dbReference>